<dbReference type="GO" id="GO:0055085">
    <property type="term" value="P:transmembrane transport"/>
    <property type="evidence" value="ECO:0007669"/>
    <property type="project" value="InterPro"/>
</dbReference>
<dbReference type="CDD" id="cd06261">
    <property type="entry name" value="TM_PBP2"/>
    <property type="match status" value="1"/>
</dbReference>
<name>A0A087M7H4_9HYPH</name>
<keyword evidence="6 7" id="KW-0472">Membrane</keyword>
<feature type="transmembrane region" description="Helical" evidence="7">
    <location>
        <begin position="115"/>
        <end position="136"/>
    </location>
</feature>
<comment type="caution">
    <text evidence="9">The sequence shown here is derived from an EMBL/GenBank/DDBJ whole genome shotgun (WGS) entry which is preliminary data.</text>
</comment>
<keyword evidence="3" id="KW-1003">Cell membrane</keyword>
<gene>
    <name evidence="9" type="ORF">JP75_01395</name>
</gene>
<keyword evidence="4 7" id="KW-0812">Transmembrane</keyword>
<dbReference type="PROSITE" id="PS50928">
    <property type="entry name" value="ABC_TM1"/>
    <property type="match status" value="1"/>
</dbReference>
<dbReference type="GO" id="GO:0005886">
    <property type="term" value="C:plasma membrane"/>
    <property type="evidence" value="ECO:0007669"/>
    <property type="project" value="UniProtKB-SubCell"/>
</dbReference>
<evidence type="ECO:0000256" key="2">
    <source>
        <dbReference type="ARBA" id="ARBA00022448"/>
    </source>
</evidence>
<dbReference type="InterPro" id="IPR035906">
    <property type="entry name" value="MetI-like_sf"/>
</dbReference>
<dbReference type="InterPro" id="IPR000515">
    <property type="entry name" value="MetI-like"/>
</dbReference>
<feature type="domain" description="ABC transmembrane type-1" evidence="8">
    <location>
        <begin position="80"/>
        <end position="269"/>
    </location>
</feature>
<sequence>MTARSDRPGKALSLGLKHLAYLIIAFIFVLPLWWAIVSSLRPNSAIFADIFPFTPKALLPAPFTLEAYGGIFERGFGLIIANTMLVALVTMAAGLIVNGAAGFAFAMFDFKGKKFILSAIIISFMLPFEAIALPLYTVTQQLGWLDNIAALIVPSVANGLAVFLFYQFFSQVPKDYAEAARLDGVSWIDILLRIYVPLSLPTCISAALLLFIFQWEAFLWPLLAMPSQQFKVIQVGMAAFQQQYQTIWNQLFAVSVITALIPIALLLPLQRYYVQGLAGAGIKG</sequence>
<keyword evidence="2 7" id="KW-0813">Transport</keyword>
<organism evidence="9 10">
    <name type="scientific">Devosia riboflavina</name>
    <dbReference type="NCBI Taxonomy" id="46914"/>
    <lineage>
        <taxon>Bacteria</taxon>
        <taxon>Pseudomonadati</taxon>
        <taxon>Pseudomonadota</taxon>
        <taxon>Alphaproteobacteria</taxon>
        <taxon>Hyphomicrobiales</taxon>
        <taxon>Devosiaceae</taxon>
        <taxon>Devosia</taxon>
    </lineage>
</organism>
<evidence type="ECO:0000256" key="6">
    <source>
        <dbReference type="ARBA" id="ARBA00023136"/>
    </source>
</evidence>
<evidence type="ECO:0000313" key="9">
    <source>
        <dbReference type="EMBL" id="KFL32827.1"/>
    </source>
</evidence>
<evidence type="ECO:0000256" key="1">
    <source>
        <dbReference type="ARBA" id="ARBA00004651"/>
    </source>
</evidence>
<reference evidence="9 10" key="1">
    <citation type="submission" date="2014-08" db="EMBL/GenBank/DDBJ databases">
        <authorList>
            <person name="Hassan Y.I."/>
            <person name="Lepp D."/>
            <person name="Zhou T."/>
        </authorList>
    </citation>
    <scope>NUCLEOTIDE SEQUENCE [LARGE SCALE GENOMIC DNA]</scope>
    <source>
        <strain evidence="9 10">IFO13584</strain>
    </source>
</reference>
<dbReference type="Gene3D" id="1.10.3720.10">
    <property type="entry name" value="MetI-like"/>
    <property type="match status" value="1"/>
</dbReference>
<evidence type="ECO:0000256" key="5">
    <source>
        <dbReference type="ARBA" id="ARBA00022989"/>
    </source>
</evidence>
<evidence type="ECO:0000256" key="4">
    <source>
        <dbReference type="ARBA" id="ARBA00022692"/>
    </source>
</evidence>
<dbReference type="EMBL" id="JQGC01000001">
    <property type="protein sequence ID" value="KFL32827.1"/>
    <property type="molecule type" value="Genomic_DNA"/>
</dbReference>
<proteinExistence type="inferred from homology"/>
<protein>
    <recommendedName>
        <fullName evidence="8">ABC transmembrane type-1 domain-containing protein</fullName>
    </recommendedName>
</protein>
<dbReference type="PANTHER" id="PTHR43744:SF12">
    <property type="entry name" value="ABC TRANSPORTER PERMEASE PROTEIN MG189-RELATED"/>
    <property type="match status" value="1"/>
</dbReference>
<evidence type="ECO:0000256" key="7">
    <source>
        <dbReference type="RuleBase" id="RU363032"/>
    </source>
</evidence>
<evidence type="ECO:0000313" key="10">
    <source>
        <dbReference type="Proteomes" id="UP000028981"/>
    </source>
</evidence>
<keyword evidence="5 7" id="KW-1133">Transmembrane helix</keyword>
<feature type="transmembrane region" description="Helical" evidence="7">
    <location>
        <begin position="190"/>
        <end position="213"/>
    </location>
</feature>
<comment type="subcellular location">
    <subcellularLocation>
        <location evidence="1 7">Cell membrane</location>
        <topology evidence="1 7">Multi-pass membrane protein</topology>
    </subcellularLocation>
</comment>
<dbReference type="Pfam" id="PF00528">
    <property type="entry name" value="BPD_transp_1"/>
    <property type="match status" value="1"/>
</dbReference>
<feature type="transmembrane region" description="Helical" evidence="7">
    <location>
        <begin position="247"/>
        <end position="267"/>
    </location>
</feature>
<accession>A0A087M7H4</accession>
<dbReference type="SUPFAM" id="SSF161098">
    <property type="entry name" value="MetI-like"/>
    <property type="match status" value="1"/>
</dbReference>
<comment type="similarity">
    <text evidence="7">Belongs to the binding-protein-dependent transport system permease family.</text>
</comment>
<dbReference type="OrthoDB" id="9815445at2"/>
<dbReference type="RefSeq" id="WP_035078030.1">
    <property type="nucleotide sequence ID" value="NZ_JQGC01000001.1"/>
</dbReference>
<dbReference type="AlphaFoldDB" id="A0A087M7H4"/>
<evidence type="ECO:0000259" key="8">
    <source>
        <dbReference type="PROSITE" id="PS50928"/>
    </source>
</evidence>
<feature type="transmembrane region" description="Helical" evidence="7">
    <location>
        <begin position="148"/>
        <end position="169"/>
    </location>
</feature>
<feature type="transmembrane region" description="Helical" evidence="7">
    <location>
        <begin position="20"/>
        <end position="37"/>
    </location>
</feature>
<evidence type="ECO:0000256" key="3">
    <source>
        <dbReference type="ARBA" id="ARBA00022475"/>
    </source>
</evidence>
<dbReference type="Proteomes" id="UP000028981">
    <property type="component" value="Unassembled WGS sequence"/>
</dbReference>
<dbReference type="PANTHER" id="PTHR43744">
    <property type="entry name" value="ABC TRANSPORTER PERMEASE PROTEIN MG189-RELATED-RELATED"/>
    <property type="match status" value="1"/>
</dbReference>
<keyword evidence="10" id="KW-1185">Reference proteome</keyword>
<feature type="transmembrane region" description="Helical" evidence="7">
    <location>
        <begin position="84"/>
        <end position="108"/>
    </location>
</feature>
<dbReference type="STRING" id="46914.JP75_01395"/>